<organism evidence="2 3">
    <name type="scientific">Myceligenerans salitolerans</name>
    <dbReference type="NCBI Taxonomy" id="1230528"/>
    <lineage>
        <taxon>Bacteria</taxon>
        <taxon>Bacillati</taxon>
        <taxon>Actinomycetota</taxon>
        <taxon>Actinomycetes</taxon>
        <taxon>Micrococcales</taxon>
        <taxon>Promicromonosporaceae</taxon>
        <taxon>Myceligenerans</taxon>
    </lineage>
</organism>
<dbReference type="PROSITE" id="PS50043">
    <property type="entry name" value="HTH_LUXR_2"/>
    <property type="match status" value="1"/>
</dbReference>
<dbReference type="Pfam" id="PF00196">
    <property type="entry name" value="GerE"/>
    <property type="match status" value="1"/>
</dbReference>
<dbReference type="Proteomes" id="UP000664617">
    <property type="component" value="Unassembled WGS sequence"/>
</dbReference>
<evidence type="ECO:0000313" key="2">
    <source>
        <dbReference type="EMBL" id="MBO0610253.1"/>
    </source>
</evidence>
<dbReference type="InterPro" id="IPR016032">
    <property type="entry name" value="Sig_transdc_resp-reg_C-effctor"/>
</dbReference>
<comment type="caution">
    <text evidence="2">The sequence shown here is derived from an EMBL/GenBank/DDBJ whole genome shotgun (WGS) entry which is preliminary data.</text>
</comment>
<evidence type="ECO:0000259" key="1">
    <source>
        <dbReference type="PROSITE" id="PS50043"/>
    </source>
</evidence>
<dbReference type="EMBL" id="JAFMPK010000047">
    <property type="protein sequence ID" value="MBO0610253.1"/>
    <property type="molecule type" value="Genomic_DNA"/>
</dbReference>
<dbReference type="SUPFAM" id="SSF46894">
    <property type="entry name" value="C-terminal effector domain of the bipartite response regulators"/>
    <property type="match status" value="1"/>
</dbReference>
<reference evidence="3" key="2">
    <citation type="submission" date="2023-07" db="EMBL/GenBank/DDBJ databases">
        <title>Myceligenerans salitolerans sp. nov., a halotolerant actinomycete isolated from a salt lake in Xinjiang, China.</title>
        <authorList>
            <person name="Guan T."/>
        </authorList>
    </citation>
    <scope>NUCLEOTIDE SEQUENCE [LARGE SCALE GENOMIC DNA]</scope>
    <source>
        <strain evidence="3">XHU 5031</strain>
    </source>
</reference>
<dbReference type="PANTHER" id="PTHR34293:SF1">
    <property type="entry name" value="HTH-TYPE TRANSCRIPTIONAL REGULATOR TRMBL2"/>
    <property type="match status" value="1"/>
</dbReference>
<dbReference type="InterPro" id="IPR051797">
    <property type="entry name" value="TrmB-like"/>
</dbReference>
<reference evidence="2 3" key="1">
    <citation type="submission" date="2021-03" db="EMBL/GenBank/DDBJ databases">
        <authorList>
            <person name="Xin L."/>
        </authorList>
    </citation>
    <scope>NUCLEOTIDE SEQUENCE [LARGE SCALE GENOMIC DNA]</scope>
    <source>
        <strain evidence="2 3">XHU 5031</strain>
    </source>
</reference>
<dbReference type="Gene3D" id="1.10.10.10">
    <property type="entry name" value="Winged helix-like DNA-binding domain superfamily/Winged helix DNA-binding domain"/>
    <property type="match status" value="2"/>
</dbReference>
<proteinExistence type="predicted"/>
<name>A0ABS3IBD1_9MICO</name>
<dbReference type="InterPro" id="IPR036388">
    <property type="entry name" value="WH-like_DNA-bd_sf"/>
</dbReference>
<dbReference type="RefSeq" id="WP_207276174.1">
    <property type="nucleotide sequence ID" value="NZ_JAFMPK010000047.1"/>
</dbReference>
<dbReference type="InterPro" id="IPR000792">
    <property type="entry name" value="Tscrpt_reg_LuxR_C"/>
</dbReference>
<gene>
    <name evidence="2" type="ORF">J0911_14555</name>
</gene>
<protein>
    <submittedName>
        <fullName evidence="2">Helix-turn-helix transcriptional regulator</fullName>
    </submittedName>
</protein>
<dbReference type="SUPFAM" id="SSF46785">
    <property type="entry name" value="Winged helix' DNA-binding domain"/>
    <property type="match status" value="1"/>
</dbReference>
<keyword evidence="3" id="KW-1185">Reference proteome</keyword>
<sequence length="328" mass="35720">MVRDLDADFDVVGLDGIARLVYRYVLSHGTVRPAELAQDVPLGGADGVSVLERLRAAGLVNRAREGNGYTAVDPRTALRTLADRTAARVDRVRSAIPDLAELFEQAGGTPTSGAGVRVVDDPALIGAWYTRLQHEVTKEFLQFDRPPYILADQNPVEPLVLERGVLWRVVYAAEVLDRPGAWEEMRYAATQGERARIARTVPTKLAVADRRIALVNTTLDPRRPTALVVEDQPLVDLLCAAFEAVWEEAVEVPPTDSLEGATPPTRGPTAEDHALLTLLASGATDETIARELGISSRTLRRRSADLLRRLGAANRFQAGVRAAARGWI</sequence>
<evidence type="ECO:0000313" key="3">
    <source>
        <dbReference type="Proteomes" id="UP000664617"/>
    </source>
</evidence>
<dbReference type="SMART" id="SM00421">
    <property type="entry name" value="HTH_LUXR"/>
    <property type="match status" value="1"/>
</dbReference>
<dbReference type="PANTHER" id="PTHR34293">
    <property type="entry name" value="HTH-TYPE TRANSCRIPTIONAL REGULATOR TRMBL2"/>
    <property type="match status" value="1"/>
</dbReference>
<dbReference type="InterPro" id="IPR036390">
    <property type="entry name" value="WH_DNA-bd_sf"/>
</dbReference>
<accession>A0ABS3IBD1</accession>
<feature type="domain" description="HTH luxR-type" evidence="1">
    <location>
        <begin position="268"/>
        <end position="326"/>
    </location>
</feature>